<dbReference type="InterPro" id="IPR036259">
    <property type="entry name" value="MFS_trans_sf"/>
</dbReference>
<dbReference type="Proteomes" id="UP000277580">
    <property type="component" value="Unassembled WGS sequence"/>
</dbReference>
<evidence type="ECO:0000313" key="11">
    <source>
        <dbReference type="Proteomes" id="UP000277580"/>
    </source>
</evidence>
<feature type="transmembrane region" description="Helical" evidence="8">
    <location>
        <begin position="31"/>
        <end position="52"/>
    </location>
</feature>
<dbReference type="AlphaFoldDB" id="A0A3N4KVQ4"/>
<keyword evidence="6 8" id="KW-0472">Membrane</keyword>
<dbReference type="EMBL" id="ML119117">
    <property type="protein sequence ID" value="RPB14610.1"/>
    <property type="molecule type" value="Genomic_DNA"/>
</dbReference>
<dbReference type="FunFam" id="1.20.1250.20:FF:000117">
    <property type="entry name" value="MFS hexose transporter"/>
    <property type="match status" value="1"/>
</dbReference>
<dbReference type="GO" id="GO:0005351">
    <property type="term" value="F:carbohydrate:proton symporter activity"/>
    <property type="evidence" value="ECO:0007669"/>
    <property type="project" value="TreeGrafter"/>
</dbReference>
<gene>
    <name evidence="10" type="ORF">P167DRAFT_557794</name>
</gene>
<evidence type="ECO:0000259" key="9">
    <source>
        <dbReference type="PROSITE" id="PS50850"/>
    </source>
</evidence>
<evidence type="ECO:0000256" key="4">
    <source>
        <dbReference type="ARBA" id="ARBA00022692"/>
    </source>
</evidence>
<evidence type="ECO:0000256" key="7">
    <source>
        <dbReference type="RuleBase" id="RU003346"/>
    </source>
</evidence>
<feature type="transmembrane region" description="Helical" evidence="8">
    <location>
        <begin position="168"/>
        <end position="187"/>
    </location>
</feature>
<evidence type="ECO:0000256" key="8">
    <source>
        <dbReference type="SAM" id="Phobius"/>
    </source>
</evidence>
<dbReference type="PROSITE" id="PS50850">
    <property type="entry name" value="MFS"/>
    <property type="match status" value="1"/>
</dbReference>
<feature type="transmembrane region" description="Helical" evidence="8">
    <location>
        <begin position="349"/>
        <end position="368"/>
    </location>
</feature>
<comment type="similarity">
    <text evidence="2 7">Belongs to the major facilitator superfamily. Sugar transporter (TC 2.A.1.1) family.</text>
</comment>
<dbReference type="SUPFAM" id="SSF103473">
    <property type="entry name" value="MFS general substrate transporter"/>
    <property type="match status" value="1"/>
</dbReference>
<dbReference type="OrthoDB" id="6133115at2759"/>
<dbReference type="InterPro" id="IPR005828">
    <property type="entry name" value="MFS_sugar_transport-like"/>
</dbReference>
<protein>
    <submittedName>
        <fullName evidence="10">MFS transporter</fullName>
    </submittedName>
</protein>
<keyword evidence="5 8" id="KW-1133">Transmembrane helix</keyword>
<proteinExistence type="inferred from homology"/>
<evidence type="ECO:0000256" key="3">
    <source>
        <dbReference type="ARBA" id="ARBA00022448"/>
    </source>
</evidence>
<evidence type="ECO:0000256" key="1">
    <source>
        <dbReference type="ARBA" id="ARBA00004141"/>
    </source>
</evidence>
<feature type="transmembrane region" description="Helical" evidence="8">
    <location>
        <begin position="104"/>
        <end position="127"/>
    </location>
</feature>
<keyword evidence="4 8" id="KW-0812">Transmembrane</keyword>
<organism evidence="10 11">
    <name type="scientific">Morchella conica CCBAS932</name>
    <dbReference type="NCBI Taxonomy" id="1392247"/>
    <lineage>
        <taxon>Eukaryota</taxon>
        <taxon>Fungi</taxon>
        <taxon>Dikarya</taxon>
        <taxon>Ascomycota</taxon>
        <taxon>Pezizomycotina</taxon>
        <taxon>Pezizomycetes</taxon>
        <taxon>Pezizales</taxon>
        <taxon>Morchellaceae</taxon>
        <taxon>Morchella</taxon>
    </lineage>
</organism>
<dbReference type="InParanoid" id="A0A3N4KVQ4"/>
<dbReference type="InterPro" id="IPR050360">
    <property type="entry name" value="MFS_Sugar_Transporters"/>
</dbReference>
<dbReference type="STRING" id="1392247.A0A3N4KVQ4"/>
<reference evidence="10 11" key="1">
    <citation type="journal article" date="2018" name="Nat. Ecol. Evol.">
        <title>Pezizomycetes genomes reveal the molecular basis of ectomycorrhizal truffle lifestyle.</title>
        <authorList>
            <person name="Murat C."/>
            <person name="Payen T."/>
            <person name="Noel B."/>
            <person name="Kuo A."/>
            <person name="Morin E."/>
            <person name="Chen J."/>
            <person name="Kohler A."/>
            <person name="Krizsan K."/>
            <person name="Balestrini R."/>
            <person name="Da Silva C."/>
            <person name="Montanini B."/>
            <person name="Hainaut M."/>
            <person name="Levati E."/>
            <person name="Barry K.W."/>
            <person name="Belfiori B."/>
            <person name="Cichocki N."/>
            <person name="Clum A."/>
            <person name="Dockter R.B."/>
            <person name="Fauchery L."/>
            <person name="Guy J."/>
            <person name="Iotti M."/>
            <person name="Le Tacon F."/>
            <person name="Lindquist E.A."/>
            <person name="Lipzen A."/>
            <person name="Malagnac F."/>
            <person name="Mello A."/>
            <person name="Molinier V."/>
            <person name="Miyauchi S."/>
            <person name="Poulain J."/>
            <person name="Riccioni C."/>
            <person name="Rubini A."/>
            <person name="Sitrit Y."/>
            <person name="Splivallo R."/>
            <person name="Traeger S."/>
            <person name="Wang M."/>
            <person name="Zifcakova L."/>
            <person name="Wipf D."/>
            <person name="Zambonelli A."/>
            <person name="Paolocci F."/>
            <person name="Nowrousian M."/>
            <person name="Ottonello S."/>
            <person name="Baldrian P."/>
            <person name="Spatafora J.W."/>
            <person name="Henrissat B."/>
            <person name="Nagy L.G."/>
            <person name="Aury J.M."/>
            <person name="Wincker P."/>
            <person name="Grigoriev I.V."/>
            <person name="Bonfante P."/>
            <person name="Martin F.M."/>
        </authorList>
    </citation>
    <scope>NUCLEOTIDE SEQUENCE [LARGE SCALE GENOMIC DNA]</scope>
    <source>
        <strain evidence="10 11">CCBAS932</strain>
    </source>
</reference>
<keyword evidence="3 7" id="KW-0813">Transport</keyword>
<evidence type="ECO:0000256" key="6">
    <source>
        <dbReference type="ARBA" id="ARBA00023136"/>
    </source>
</evidence>
<dbReference type="Gene3D" id="1.20.1250.20">
    <property type="entry name" value="MFS general substrate transporter like domains"/>
    <property type="match status" value="1"/>
</dbReference>
<keyword evidence="11" id="KW-1185">Reference proteome</keyword>
<feature type="transmembrane region" description="Helical" evidence="8">
    <location>
        <begin position="380"/>
        <end position="405"/>
    </location>
</feature>
<accession>A0A3N4KVQ4</accession>
<feature type="transmembrane region" description="Helical" evidence="8">
    <location>
        <begin position="447"/>
        <end position="466"/>
    </location>
</feature>
<dbReference type="PANTHER" id="PTHR48022:SF29">
    <property type="entry name" value="SUGAR TRANSPORTER, PUTATIVE (AFU_ORTHOLOGUE AFUA_6G14500)-RELATED"/>
    <property type="match status" value="1"/>
</dbReference>
<feature type="transmembrane region" description="Helical" evidence="8">
    <location>
        <begin position="133"/>
        <end position="156"/>
    </location>
</feature>
<dbReference type="NCBIfam" id="TIGR00879">
    <property type="entry name" value="SP"/>
    <property type="match status" value="1"/>
</dbReference>
<dbReference type="InterPro" id="IPR003663">
    <property type="entry name" value="Sugar/inositol_transpt"/>
</dbReference>
<dbReference type="GO" id="GO:0016020">
    <property type="term" value="C:membrane"/>
    <property type="evidence" value="ECO:0007669"/>
    <property type="project" value="UniProtKB-SubCell"/>
</dbReference>
<evidence type="ECO:0000313" key="10">
    <source>
        <dbReference type="EMBL" id="RPB14610.1"/>
    </source>
</evidence>
<comment type="subcellular location">
    <subcellularLocation>
        <location evidence="1">Membrane</location>
        <topology evidence="1">Multi-pass membrane protein</topology>
    </subcellularLocation>
</comment>
<dbReference type="Pfam" id="PF00083">
    <property type="entry name" value="Sugar_tr"/>
    <property type="match status" value="1"/>
</dbReference>
<dbReference type="PANTHER" id="PTHR48022">
    <property type="entry name" value="PLASTIDIC GLUCOSE TRANSPORTER 4"/>
    <property type="match status" value="1"/>
</dbReference>
<sequence length="512" mass="57219">MSPPATVNAKFIDLVKNDHTPWYKKPNLRSLYMFLVPAAMGVEWTSGFDGSIMNGLQAVNTWDAYFNHPRGAILGIMNSIYSLGALSMMPIVPWVNDRYGRRISIIVGSIIMVVGAILQTCSVHLGMFLASRFVLGMGIPFALSGGSQLIGELAYHKERAVLTSAFNVSWYIGGIIAAGVTLGTFQIPTDWAWRIPSVLQLVPSAFQLCFIWGVPESPRWLVSKDRAKEAYDILVKYHGEGDPNNEFVKAEYAEMIATIQMDMEQKNHTWGELISTKANIKRCALVAFIGTFSQWSGNGLVSYYLARVLETVGITSKRTQNKVNLGLNCWNLVTGFLASYLVSLTPRRVMYLTSVTGMFITFAAWTGASASFADTHDTRAASAVVAMIFLYYPFYNGAPLTYTYTIELFPFSMRAKGTVVVQTFSRFASFFNQFVNPIGLSAIGWKYYIVYTVWLFIEGLVIFFTFPETKDKSLEDLAFIFEGAEKSVEQTKRSNIQKDQIESTTVEFPEKV</sequence>
<evidence type="ECO:0000256" key="5">
    <source>
        <dbReference type="ARBA" id="ARBA00022989"/>
    </source>
</evidence>
<dbReference type="InterPro" id="IPR020846">
    <property type="entry name" value="MFS_dom"/>
</dbReference>
<feature type="transmembrane region" description="Helical" evidence="8">
    <location>
        <begin position="193"/>
        <end position="214"/>
    </location>
</feature>
<name>A0A3N4KVQ4_9PEZI</name>
<feature type="domain" description="Major facilitator superfamily (MFS) profile" evidence="9">
    <location>
        <begin position="35"/>
        <end position="470"/>
    </location>
</feature>
<evidence type="ECO:0000256" key="2">
    <source>
        <dbReference type="ARBA" id="ARBA00010992"/>
    </source>
</evidence>
<feature type="transmembrane region" description="Helical" evidence="8">
    <location>
        <begin position="325"/>
        <end position="342"/>
    </location>
</feature>
<feature type="transmembrane region" description="Helical" evidence="8">
    <location>
        <begin position="72"/>
        <end position="92"/>
    </location>
</feature>